<organism evidence="1 2">
    <name type="scientific">Terrisporobacter muris</name>
    <dbReference type="NCBI Taxonomy" id="2963284"/>
    <lineage>
        <taxon>Bacteria</taxon>
        <taxon>Bacillati</taxon>
        <taxon>Bacillota</taxon>
        <taxon>Clostridia</taxon>
        <taxon>Peptostreptococcales</taxon>
        <taxon>Peptostreptococcaceae</taxon>
        <taxon>Terrisporobacter</taxon>
    </lineage>
</organism>
<name>A0A9X2MF38_9FIRM</name>
<proteinExistence type="predicted"/>
<dbReference type="AlphaFoldDB" id="A0A9X2MF38"/>
<evidence type="ECO:0000313" key="2">
    <source>
        <dbReference type="Proteomes" id="UP001140817"/>
    </source>
</evidence>
<evidence type="ECO:0000313" key="1">
    <source>
        <dbReference type="EMBL" id="MCR1824620.1"/>
    </source>
</evidence>
<accession>A0A9X2MF38</accession>
<gene>
    <name evidence="1" type="ORF">NSA58_17720</name>
</gene>
<dbReference type="RefSeq" id="WP_074429267.1">
    <property type="nucleotide sequence ID" value="NZ_JANKBY010000356.1"/>
</dbReference>
<comment type="caution">
    <text evidence="1">The sequence shown here is derived from an EMBL/GenBank/DDBJ whole genome shotgun (WGS) entry which is preliminary data.</text>
</comment>
<reference evidence="1" key="1">
    <citation type="submission" date="2022-07" db="EMBL/GenBank/DDBJ databases">
        <title>Enhanced cultured diversity of the mouse gut microbiota enables custom-made synthetic communities.</title>
        <authorList>
            <person name="Afrizal A."/>
        </authorList>
    </citation>
    <scope>NUCLEOTIDE SEQUENCE</scope>
    <source>
        <strain evidence="1">DSM 29186</strain>
    </source>
</reference>
<sequence length="139" mass="16103">MISAIGFIKNTIDETNLNSFIDEELKNQYVISKDIDEKDDIIILVTLGETITKPQLQLLNKKLSDYNLGHKKLVIKQEENNISVLEQYMDSIKSNQSNIRSNYKSTTSEDIFNAKDIFEELKSIYHEISKIYMGYLDES</sequence>
<dbReference type="Proteomes" id="UP001140817">
    <property type="component" value="Unassembled WGS sequence"/>
</dbReference>
<keyword evidence="2" id="KW-1185">Reference proteome</keyword>
<dbReference type="EMBL" id="JANKBY010000356">
    <property type="protein sequence ID" value="MCR1824620.1"/>
    <property type="molecule type" value="Genomic_DNA"/>
</dbReference>
<protein>
    <submittedName>
        <fullName evidence="1">Uncharacterized protein</fullName>
    </submittedName>
</protein>